<dbReference type="OrthoDB" id="5589325at2759"/>
<feature type="transmembrane region" description="Helical" evidence="3">
    <location>
        <begin position="180"/>
        <end position="201"/>
    </location>
</feature>
<gene>
    <name evidence="6" type="ORF">K444DRAFT_660993</name>
</gene>
<dbReference type="Pfam" id="PF10342">
    <property type="entry name" value="Kre9_KNH"/>
    <property type="match status" value="1"/>
</dbReference>
<proteinExistence type="predicted"/>
<evidence type="ECO:0000259" key="5">
    <source>
        <dbReference type="Pfam" id="PF10342"/>
    </source>
</evidence>
<organism evidence="6 7">
    <name type="scientific">Hyaloscypha bicolor E</name>
    <dbReference type="NCBI Taxonomy" id="1095630"/>
    <lineage>
        <taxon>Eukaryota</taxon>
        <taxon>Fungi</taxon>
        <taxon>Dikarya</taxon>
        <taxon>Ascomycota</taxon>
        <taxon>Pezizomycotina</taxon>
        <taxon>Leotiomycetes</taxon>
        <taxon>Helotiales</taxon>
        <taxon>Hyaloscyphaceae</taxon>
        <taxon>Hyaloscypha</taxon>
        <taxon>Hyaloscypha bicolor</taxon>
    </lineage>
</organism>
<evidence type="ECO:0000256" key="3">
    <source>
        <dbReference type="SAM" id="Phobius"/>
    </source>
</evidence>
<feature type="region of interest" description="Disordered" evidence="2">
    <location>
        <begin position="245"/>
        <end position="319"/>
    </location>
</feature>
<keyword evidence="1 4" id="KW-0732">Signal</keyword>
<reference evidence="6 7" key="1">
    <citation type="submission" date="2016-04" db="EMBL/GenBank/DDBJ databases">
        <title>A degradative enzymes factory behind the ericoid mycorrhizal symbiosis.</title>
        <authorList>
            <consortium name="DOE Joint Genome Institute"/>
            <person name="Martino E."/>
            <person name="Morin E."/>
            <person name="Grelet G."/>
            <person name="Kuo A."/>
            <person name="Kohler A."/>
            <person name="Daghino S."/>
            <person name="Barry K."/>
            <person name="Choi C."/>
            <person name="Cichocki N."/>
            <person name="Clum A."/>
            <person name="Copeland A."/>
            <person name="Hainaut M."/>
            <person name="Haridas S."/>
            <person name="Labutti K."/>
            <person name="Lindquist E."/>
            <person name="Lipzen A."/>
            <person name="Khouja H.-R."/>
            <person name="Murat C."/>
            <person name="Ohm R."/>
            <person name="Olson A."/>
            <person name="Spatafora J."/>
            <person name="Veneault-Fourrey C."/>
            <person name="Henrissat B."/>
            <person name="Grigoriev I."/>
            <person name="Martin F."/>
            <person name="Perotto S."/>
        </authorList>
    </citation>
    <scope>NUCLEOTIDE SEQUENCE [LARGE SCALE GENOMIC DNA]</scope>
    <source>
        <strain evidence="6 7">E</strain>
    </source>
</reference>
<evidence type="ECO:0000313" key="7">
    <source>
        <dbReference type="Proteomes" id="UP000235371"/>
    </source>
</evidence>
<feature type="compositionally biased region" description="Basic and acidic residues" evidence="2">
    <location>
        <begin position="308"/>
        <end position="319"/>
    </location>
</feature>
<feature type="compositionally biased region" description="Low complexity" evidence="2">
    <location>
        <begin position="123"/>
        <end position="164"/>
    </location>
</feature>
<keyword evidence="3" id="KW-1133">Transmembrane helix</keyword>
<keyword evidence="7" id="KW-1185">Reference proteome</keyword>
<evidence type="ECO:0000256" key="2">
    <source>
        <dbReference type="SAM" id="MobiDB-lite"/>
    </source>
</evidence>
<dbReference type="EMBL" id="KZ613780">
    <property type="protein sequence ID" value="PMD63532.1"/>
    <property type="molecule type" value="Genomic_DNA"/>
</dbReference>
<feature type="compositionally biased region" description="Low complexity" evidence="2">
    <location>
        <begin position="256"/>
        <end position="276"/>
    </location>
</feature>
<dbReference type="InterPro" id="IPR018466">
    <property type="entry name" value="Kre9/Knh1-like_N"/>
</dbReference>
<name>A0A2J6TKL2_9HELO</name>
<keyword evidence="3" id="KW-0812">Transmembrane</keyword>
<dbReference type="Proteomes" id="UP000235371">
    <property type="component" value="Unassembled WGS sequence"/>
</dbReference>
<dbReference type="InParanoid" id="A0A2J6TKL2"/>
<dbReference type="InterPro" id="IPR052982">
    <property type="entry name" value="SRP1/TIP1-like"/>
</dbReference>
<dbReference type="PANTHER" id="PTHR40633:SF1">
    <property type="entry name" value="GPI ANCHORED SERINE-THREONINE RICH PROTEIN (AFU_ORTHOLOGUE AFUA_1G03630)"/>
    <property type="match status" value="1"/>
</dbReference>
<keyword evidence="3" id="KW-0472">Membrane</keyword>
<sequence length="347" mass="37244">MLCFNVALLYFFLLFKPATAVQITNTNYDGIQTGRPFTVTWTGASGSVTMLLRMGNSTDLSKLNAMAIWVDLTGPSFVWTPGPILPTGPYRIELADTAVEPVYSPQFQLTNVPVTTTSSSTIASQTSASISRSSDSTLTPSTPSTEIQTSTATSSSTAADSSAAQMGTPTRHQQKTAIKVGVAIAFLFLIGLTTYFAISLIRQRIARKKRLSQISTSTTPPHGDGVIPKDTDLEHGRGAEMSGALDNAGSVSAGVSSPTTTTIGSRRTSTRPTTGSDIEMADVMEVEGSQPEPEPVEIGSSGYGKEMSGQEKEKAVEMEANQRIRFEERKRRRRGVRLMVGRTKVLF</sequence>
<feature type="chain" id="PRO_5014473746" description="Yeast cell wall synthesis Kre9/Knh1-like N-terminal domain-containing protein" evidence="4">
    <location>
        <begin position="21"/>
        <end position="347"/>
    </location>
</feature>
<feature type="signal peptide" evidence="4">
    <location>
        <begin position="1"/>
        <end position="20"/>
    </location>
</feature>
<dbReference type="RefSeq" id="XP_024740436.1">
    <property type="nucleotide sequence ID" value="XM_024886525.1"/>
</dbReference>
<accession>A0A2J6TKL2</accession>
<evidence type="ECO:0000256" key="1">
    <source>
        <dbReference type="ARBA" id="ARBA00022729"/>
    </source>
</evidence>
<dbReference type="GeneID" id="36594602"/>
<dbReference type="PANTHER" id="PTHR40633">
    <property type="entry name" value="MATRIX PROTEIN, PUTATIVE (AFU_ORTHOLOGUE AFUA_8G05410)-RELATED"/>
    <property type="match status" value="1"/>
</dbReference>
<dbReference type="STRING" id="1095630.A0A2J6TKL2"/>
<feature type="region of interest" description="Disordered" evidence="2">
    <location>
        <begin position="123"/>
        <end position="171"/>
    </location>
</feature>
<feature type="domain" description="Yeast cell wall synthesis Kre9/Knh1-like N-terminal" evidence="5">
    <location>
        <begin position="29"/>
        <end position="109"/>
    </location>
</feature>
<evidence type="ECO:0000256" key="4">
    <source>
        <dbReference type="SAM" id="SignalP"/>
    </source>
</evidence>
<protein>
    <recommendedName>
        <fullName evidence="5">Yeast cell wall synthesis Kre9/Knh1-like N-terminal domain-containing protein</fullName>
    </recommendedName>
</protein>
<evidence type="ECO:0000313" key="6">
    <source>
        <dbReference type="EMBL" id="PMD63532.1"/>
    </source>
</evidence>
<dbReference type="AlphaFoldDB" id="A0A2J6TKL2"/>